<evidence type="ECO:0000256" key="17">
    <source>
        <dbReference type="SAM" id="Phobius"/>
    </source>
</evidence>
<feature type="transmembrane region" description="Helical" evidence="17">
    <location>
        <begin position="389"/>
        <end position="410"/>
    </location>
</feature>
<dbReference type="AlphaFoldDB" id="A0A1D2MDD1"/>
<dbReference type="FunFam" id="1.10.287.70:FF:000010">
    <property type="entry name" value="Putative glutamate receptor ionotropic kainate 1"/>
    <property type="match status" value="1"/>
</dbReference>
<feature type="site" description="Interaction with the cone snail toxin Con-ikot-ikot" evidence="16">
    <location>
        <position position="521"/>
    </location>
</feature>
<evidence type="ECO:0000256" key="3">
    <source>
        <dbReference type="ARBA" id="ARBA00022475"/>
    </source>
</evidence>
<name>A0A1D2MDD1_ORCCI</name>
<dbReference type="PANTHER" id="PTHR18966">
    <property type="entry name" value="IONOTROPIC GLUTAMATE RECEPTOR"/>
    <property type="match status" value="1"/>
</dbReference>
<keyword evidence="4 17" id="KW-0812">Transmembrane</keyword>
<dbReference type="PRINTS" id="PR00177">
    <property type="entry name" value="NMDARECEPTOR"/>
</dbReference>
<evidence type="ECO:0000256" key="1">
    <source>
        <dbReference type="ARBA" id="ARBA00008685"/>
    </source>
</evidence>
<dbReference type="Gene3D" id="3.40.190.10">
    <property type="entry name" value="Periplasmic binding protein-like II"/>
    <property type="match status" value="1"/>
</dbReference>
<sequence>MYSLMQVEYLIKKREASQKGGLSSRRSEIFTREVTPTTYRDVLKEIKRRQIFNVIVDIKHLPLFFRIILQLQMNDARYHYHFTTLDLEMYDLEDFGYNSVNITSFRLIDHTPENTRIIEDMQRFNAKSYSKVLQVIYKKKILFRWSNTDAALIYDGVLSFCHGLKAFDASREIRPANVSCDREQSWSDGLSLLNYINSVSFDGLTGKIQFREGVRYDPTLTMMKLKNRALQPVGYWSPSSGSLAAPQSLQGYKSQLTLIFPPAPHNEKPYVMVKHDTNLTGNARYEGFCIDLLKDVANLVGFQYTIDVVKDGKYGVEDPVTKEWNGIVRELIDGKVDLAVGSMTINSAREKVIDFTKPFRNLGISILFKLPKKPPARLFSFLNPLSAEIWVLVAGAYLIVCFTLFVVARFTPNEWLAPPPCAGDEGVLENQFSFANSVWFITGTFLRQGSGLNPKATSTRLVGGIWWFFTLIIVSSYTANLAAFLTVDRKSTPIESADDLAEQTDISYGTLESGSTMDFFRV</sequence>
<keyword evidence="13" id="KW-0407">Ion channel</keyword>
<reference evidence="20 21" key="1">
    <citation type="journal article" date="2016" name="Genome Biol. Evol.">
        <title>Gene Family Evolution Reflects Adaptation to Soil Environmental Stressors in the Genome of the Collembolan Orchesella cincta.</title>
        <authorList>
            <person name="Faddeeva-Vakhrusheva A."/>
            <person name="Derks M.F."/>
            <person name="Anvar S.Y."/>
            <person name="Agamennone V."/>
            <person name="Suring W."/>
            <person name="Smit S."/>
            <person name="van Straalen N.M."/>
            <person name="Roelofs D."/>
        </authorList>
    </citation>
    <scope>NUCLEOTIDE SEQUENCE [LARGE SCALE GENOMIC DNA]</scope>
    <source>
        <tissue evidence="20">Mixed pool</tissue>
    </source>
</reference>
<dbReference type="SUPFAM" id="SSF53850">
    <property type="entry name" value="Periplasmic binding protein-like II"/>
    <property type="match status" value="1"/>
</dbReference>
<keyword evidence="21" id="KW-1185">Reference proteome</keyword>
<dbReference type="Pfam" id="PF01094">
    <property type="entry name" value="ANF_receptor"/>
    <property type="match status" value="1"/>
</dbReference>
<feature type="site" description="Crucial to convey clamshell closure to channel opening" evidence="16">
    <location>
        <position position="494"/>
    </location>
</feature>
<dbReference type="OrthoDB" id="5984008at2759"/>
<organism evidence="20 21">
    <name type="scientific">Orchesella cincta</name>
    <name type="common">Springtail</name>
    <name type="synonym">Podura cincta</name>
    <dbReference type="NCBI Taxonomy" id="48709"/>
    <lineage>
        <taxon>Eukaryota</taxon>
        <taxon>Metazoa</taxon>
        <taxon>Ecdysozoa</taxon>
        <taxon>Arthropoda</taxon>
        <taxon>Hexapoda</taxon>
        <taxon>Collembola</taxon>
        <taxon>Entomobryomorpha</taxon>
        <taxon>Entomobryoidea</taxon>
        <taxon>Orchesellidae</taxon>
        <taxon>Orchesellinae</taxon>
        <taxon>Orchesella</taxon>
    </lineage>
</organism>
<dbReference type="GO" id="GO:0015276">
    <property type="term" value="F:ligand-gated monoatomic ion channel activity"/>
    <property type="evidence" value="ECO:0007669"/>
    <property type="project" value="InterPro"/>
</dbReference>
<dbReference type="STRING" id="48709.A0A1D2MDD1"/>
<dbReference type="GO" id="GO:0045211">
    <property type="term" value="C:postsynaptic membrane"/>
    <property type="evidence" value="ECO:0007669"/>
    <property type="project" value="UniProtKB-SubCell"/>
</dbReference>
<evidence type="ECO:0000256" key="14">
    <source>
        <dbReference type="ARBA" id="ARBA00034104"/>
    </source>
</evidence>
<evidence type="ECO:0000256" key="10">
    <source>
        <dbReference type="ARBA" id="ARBA00023180"/>
    </source>
</evidence>
<dbReference type="GO" id="GO:0038023">
    <property type="term" value="F:signaling receptor activity"/>
    <property type="evidence" value="ECO:0007669"/>
    <property type="project" value="InterPro"/>
</dbReference>
<keyword evidence="6" id="KW-0770">Synapse</keyword>
<dbReference type="InterPro" id="IPR015683">
    <property type="entry name" value="Ionotropic_Glu_rcpt"/>
</dbReference>
<evidence type="ECO:0000256" key="13">
    <source>
        <dbReference type="ARBA" id="ARBA00023303"/>
    </source>
</evidence>
<dbReference type="FunFam" id="3.40.190.10:FF:000178">
    <property type="entry name" value="Glutamate receptor subunit"/>
    <property type="match status" value="1"/>
</dbReference>
<dbReference type="InterPro" id="IPR028082">
    <property type="entry name" value="Peripla_BP_I"/>
</dbReference>
<dbReference type="Gene3D" id="3.40.50.2300">
    <property type="match status" value="2"/>
</dbReference>
<evidence type="ECO:0000313" key="21">
    <source>
        <dbReference type="Proteomes" id="UP000094527"/>
    </source>
</evidence>
<feature type="domain" description="Ionotropic glutamate receptor C-terminal" evidence="18">
    <location>
        <begin position="257"/>
        <end position="469"/>
    </location>
</feature>
<accession>A0A1D2MDD1</accession>
<dbReference type="Gene3D" id="1.10.287.70">
    <property type="match status" value="1"/>
</dbReference>
<evidence type="ECO:0000256" key="6">
    <source>
        <dbReference type="ARBA" id="ARBA00023018"/>
    </source>
</evidence>
<keyword evidence="7" id="KW-0406">Ion transport</keyword>
<evidence type="ECO:0000256" key="2">
    <source>
        <dbReference type="ARBA" id="ARBA00022448"/>
    </source>
</evidence>
<feature type="binding site" evidence="15">
    <location>
        <position position="344"/>
    </location>
    <ligand>
        <name>L-glutamate</name>
        <dbReference type="ChEBI" id="CHEBI:29985"/>
    </ligand>
</feature>
<dbReference type="InterPro" id="IPR001320">
    <property type="entry name" value="Iontro_rcpt_C"/>
</dbReference>
<evidence type="ECO:0000256" key="16">
    <source>
        <dbReference type="PIRSR" id="PIRSR601508-2"/>
    </source>
</evidence>
<evidence type="ECO:0000256" key="8">
    <source>
        <dbReference type="ARBA" id="ARBA00023136"/>
    </source>
</evidence>
<keyword evidence="9 20" id="KW-0675">Receptor</keyword>
<evidence type="ECO:0000313" key="20">
    <source>
        <dbReference type="EMBL" id="ODM90959.1"/>
    </source>
</evidence>
<comment type="similarity">
    <text evidence="1">Belongs to the glutamate-gated ion channel (TC 1.A.10.1) family.</text>
</comment>
<dbReference type="SMART" id="SM00079">
    <property type="entry name" value="PBPe"/>
    <property type="match status" value="1"/>
</dbReference>
<evidence type="ECO:0000256" key="4">
    <source>
        <dbReference type="ARBA" id="ARBA00022692"/>
    </source>
</evidence>
<evidence type="ECO:0000256" key="11">
    <source>
        <dbReference type="ARBA" id="ARBA00023257"/>
    </source>
</evidence>
<feature type="domain" description="Ionotropic glutamate receptor L-glutamate and glycine-binding" evidence="19">
    <location>
        <begin position="269"/>
        <end position="333"/>
    </location>
</feature>
<evidence type="ECO:0000256" key="5">
    <source>
        <dbReference type="ARBA" id="ARBA00022989"/>
    </source>
</evidence>
<comment type="subcellular location">
    <subcellularLocation>
        <location evidence="14">Postsynaptic cell membrane</location>
        <topology evidence="14">Multi-pass membrane protein</topology>
    </subcellularLocation>
</comment>
<keyword evidence="10" id="KW-0325">Glycoprotein</keyword>
<dbReference type="Pfam" id="PF00060">
    <property type="entry name" value="Lig_chan"/>
    <property type="match status" value="1"/>
</dbReference>
<feature type="transmembrane region" description="Helical" evidence="17">
    <location>
        <begin position="465"/>
        <end position="487"/>
    </location>
</feature>
<keyword evidence="11" id="KW-0628">Postsynaptic cell membrane</keyword>
<keyword evidence="12" id="KW-1071">Ligand-gated ion channel</keyword>
<keyword evidence="3" id="KW-1003">Cell membrane</keyword>
<proteinExistence type="inferred from homology"/>
<dbReference type="InterPro" id="IPR001828">
    <property type="entry name" value="ANF_lig-bd_rcpt"/>
</dbReference>
<feature type="binding site" evidence="15">
    <location>
        <position position="515"/>
    </location>
    <ligand>
        <name>L-glutamate</name>
        <dbReference type="ChEBI" id="CHEBI:29985"/>
    </ligand>
</feature>
<feature type="binding site" evidence="15">
    <location>
        <position position="516"/>
    </location>
    <ligand>
        <name>L-glutamate</name>
        <dbReference type="ChEBI" id="CHEBI:29985"/>
    </ligand>
</feature>
<dbReference type="EMBL" id="LJIJ01001724">
    <property type="protein sequence ID" value="ODM90959.1"/>
    <property type="molecule type" value="Genomic_DNA"/>
</dbReference>
<evidence type="ECO:0000259" key="19">
    <source>
        <dbReference type="SMART" id="SM00918"/>
    </source>
</evidence>
<dbReference type="SUPFAM" id="SSF53822">
    <property type="entry name" value="Periplasmic binding protein-like I"/>
    <property type="match status" value="1"/>
</dbReference>
<keyword evidence="2" id="KW-0813">Transport</keyword>
<dbReference type="OMA" id="HNHLNIT"/>
<dbReference type="Proteomes" id="UP000094527">
    <property type="component" value="Unassembled WGS sequence"/>
</dbReference>
<dbReference type="Pfam" id="PF10613">
    <property type="entry name" value="Lig_chan-Glu_bd"/>
    <property type="match status" value="1"/>
</dbReference>
<dbReference type="InterPro" id="IPR001508">
    <property type="entry name" value="Iono_Glu_rcpt_met"/>
</dbReference>
<keyword evidence="8 17" id="KW-0472">Membrane</keyword>
<gene>
    <name evidence="20" type="ORF">Ocin01_15722</name>
</gene>
<dbReference type="InterPro" id="IPR019594">
    <property type="entry name" value="Glu/Gly-bd"/>
</dbReference>
<evidence type="ECO:0000256" key="12">
    <source>
        <dbReference type="ARBA" id="ARBA00023286"/>
    </source>
</evidence>
<protein>
    <submittedName>
        <fullName evidence="20">Glutamate receptor ionotropic, kainate 2</fullName>
    </submittedName>
</protein>
<evidence type="ECO:0000256" key="9">
    <source>
        <dbReference type="ARBA" id="ARBA00023170"/>
    </source>
</evidence>
<dbReference type="SMART" id="SM00918">
    <property type="entry name" value="Lig_chan-Glu_bd"/>
    <property type="match status" value="1"/>
</dbReference>
<keyword evidence="5 17" id="KW-1133">Transmembrane helix</keyword>
<evidence type="ECO:0000256" key="7">
    <source>
        <dbReference type="ARBA" id="ARBA00023065"/>
    </source>
</evidence>
<feature type="binding site" evidence="15">
    <location>
        <position position="349"/>
    </location>
    <ligand>
        <name>L-glutamate</name>
        <dbReference type="ChEBI" id="CHEBI:29985"/>
    </ligand>
</feature>
<evidence type="ECO:0000259" key="18">
    <source>
        <dbReference type="SMART" id="SM00079"/>
    </source>
</evidence>
<comment type="caution">
    <text evidence="20">The sequence shown here is derived from an EMBL/GenBank/DDBJ whole genome shotgun (WGS) entry which is preliminary data.</text>
</comment>
<evidence type="ECO:0000256" key="15">
    <source>
        <dbReference type="PIRSR" id="PIRSR601508-1"/>
    </source>
</evidence>